<evidence type="ECO:0000313" key="2">
    <source>
        <dbReference type="WBParaSite" id="nRc.2.0.1.t16107-RA"/>
    </source>
</evidence>
<reference evidence="2" key="1">
    <citation type="submission" date="2022-11" db="UniProtKB">
        <authorList>
            <consortium name="WormBaseParasite"/>
        </authorList>
    </citation>
    <scope>IDENTIFICATION</scope>
</reference>
<accession>A0A915IQ33</accession>
<organism evidence="1 2">
    <name type="scientific">Romanomermis culicivorax</name>
    <name type="common">Nematode worm</name>
    <dbReference type="NCBI Taxonomy" id="13658"/>
    <lineage>
        <taxon>Eukaryota</taxon>
        <taxon>Metazoa</taxon>
        <taxon>Ecdysozoa</taxon>
        <taxon>Nematoda</taxon>
        <taxon>Enoplea</taxon>
        <taxon>Dorylaimia</taxon>
        <taxon>Mermithida</taxon>
        <taxon>Mermithoidea</taxon>
        <taxon>Mermithidae</taxon>
        <taxon>Romanomermis</taxon>
    </lineage>
</organism>
<evidence type="ECO:0000313" key="1">
    <source>
        <dbReference type="Proteomes" id="UP000887565"/>
    </source>
</evidence>
<proteinExistence type="predicted"/>
<dbReference type="WBParaSite" id="nRc.2.0.1.t16107-RA">
    <property type="protein sequence ID" value="nRc.2.0.1.t16107-RA"/>
    <property type="gene ID" value="nRc.2.0.1.g16107"/>
</dbReference>
<keyword evidence="1" id="KW-1185">Reference proteome</keyword>
<name>A0A915IQ33_ROMCU</name>
<dbReference type="Proteomes" id="UP000887565">
    <property type="component" value="Unplaced"/>
</dbReference>
<dbReference type="AlphaFoldDB" id="A0A915IQ33"/>
<protein>
    <submittedName>
        <fullName evidence="2">Uncharacterized protein</fullName>
    </submittedName>
</protein>
<sequence>MSRKFKLQLFPSQKFKSFEVQYFSEQRRAKSIREEAVSSLPRSEVWRTELLRDLRGLAKELALTGDRCTNYLKIDDDCEQISPV</sequence>